<sequence>MHNKGTRPMLQAASFPSAERPTTLSQFLYTHRRLTDLARGPLPSEIVEEMTHTACGIAERILEAPAADWRDLSKKALLLLDELPYEQEWLDRM</sequence>
<gene>
    <name evidence="2" type="ORF">BKD09_47455</name>
</gene>
<dbReference type="AlphaFoldDB" id="A0A1L3FRG7"/>
<evidence type="ECO:0000313" key="3">
    <source>
        <dbReference type="Proteomes" id="UP000181962"/>
    </source>
</evidence>
<proteinExistence type="predicted"/>
<dbReference type="Proteomes" id="UP000181962">
    <property type="component" value="Chromosome"/>
</dbReference>
<dbReference type="EMBL" id="CP017637">
    <property type="protein sequence ID" value="APG15944.1"/>
    <property type="molecule type" value="Genomic_DNA"/>
</dbReference>
<evidence type="ECO:0000256" key="1">
    <source>
        <dbReference type="SAM" id="MobiDB-lite"/>
    </source>
</evidence>
<organism evidence="2 3">
    <name type="scientific">Bradyrhizobium japonicum</name>
    <dbReference type="NCBI Taxonomy" id="375"/>
    <lineage>
        <taxon>Bacteria</taxon>
        <taxon>Pseudomonadati</taxon>
        <taxon>Pseudomonadota</taxon>
        <taxon>Alphaproteobacteria</taxon>
        <taxon>Hyphomicrobiales</taxon>
        <taxon>Nitrobacteraceae</taxon>
        <taxon>Bradyrhizobium</taxon>
    </lineage>
</organism>
<accession>A0A1L3FRG7</accession>
<name>A0A1L3FRG7_BRAJP</name>
<reference evidence="2 3" key="1">
    <citation type="submission" date="2016-11" db="EMBL/GenBank/DDBJ databases">
        <title>Complete Genome Sequence of Bradyrhizobium sp. strain J5, an isolated from soybean nodule in Hokkaido.</title>
        <authorList>
            <person name="Kanehara K."/>
        </authorList>
    </citation>
    <scope>NUCLEOTIDE SEQUENCE [LARGE SCALE GENOMIC DNA]</scope>
    <source>
        <strain evidence="2 3">J5</strain>
    </source>
</reference>
<evidence type="ECO:0000313" key="2">
    <source>
        <dbReference type="EMBL" id="APG15944.1"/>
    </source>
</evidence>
<protein>
    <submittedName>
        <fullName evidence="2">Uncharacterized protein</fullName>
    </submittedName>
</protein>
<dbReference type="KEGG" id="bjp:RN69_42810"/>
<feature type="region of interest" description="Disordered" evidence="1">
    <location>
        <begin position="1"/>
        <end position="20"/>
    </location>
</feature>